<keyword evidence="2" id="KW-0479">Metal-binding</keyword>
<dbReference type="Pfam" id="PF00249">
    <property type="entry name" value="Myb_DNA-binding"/>
    <property type="match status" value="1"/>
</dbReference>
<feature type="compositionally biased region" description="Low complexity" evidence="6">
    <location>
        <begin position="29"/>
        <end position="52"/>
    </location>
</feature>
<dbReference type="AlphaFoldDB" id="A0A540LSA8"/>
<feature type="domain" description="Myb-like" evidence="7">
    <location>
        <begin position="139"/>
        <end position="180"/>
    </location>
</feature>
<evidence type="ECO:0000256" key="6">
    <source>
        <dbReference type="SAM" id="MobiDB-lite"/>
    </source>
</evidence>
<dbReference type="PROSITE" id="PS51294">
    <property type="entry name" value="HTH_MYB"/>
    <property type="match status" value="1"/>
</dbReference>
<evidence type="ECO:0000256" key="1">
    <source>
        <dbReference type="ARBA" id="ARBA00004123"/>
    </source>
</evidence>
<dbReference type="SUPFAM" id="SSF46689">
    <property type="entry name" value="Homeodomain-like"/>
    <property type="match status" value="1"/>
</dbReference>
<evidence type="ECO:0000313" key="10">
    <source>
        <dbReference type="EMBL" id="TQD89390.1"/>
    </source>
</evidence>
<dbReference type="PROSITE" id="PS50090">
    <property type="entry name" value="MYB_LIKE"/>
    <property type="match status" value="1"/>
</dbReference>
<comment type="caution">
    <text evidence="10">The sequence shown here is derived from an EMBL/GenBank/DDBJ whole genome shotgun (WGS) entry which is preliminary data.</text>
</comment>
<feature type="domain" description="HTH myb-type" evidence="9">
    <location>
        <begin position="140"/>
        <end position="184"/>
    </location>
</feature>
<evidence type="ECO:0000313" key="11">
    <source>
        <dbReference type="Proteomes" id="UP000315295"/>
    </source>
</evidence>
<dbReference type="SMART" id="SM00744">
    <property type="entry name" value="RINGv"/>
    <property type="match status" value="1"/>
</dbReference>
<protein>
    <recommendedName>
        <fullName evidence="12">RING-CH-type domain-containing protein</fullName>
    </recommendedName>
</protein>
<dbReference type="GO" id="GO:0005634">
    <property type="term" value="C:nucleus"/>
    <property type="evidence" value="ECO:0007669"/>
    <property type="project" value="UniProtKB-SubCell"/>
</dbReference>
<dbReference type="GO" id="GO:0008270">
    <property type="term" value="F:zinc ion binding"/>
    <property type="evidence" value="ECO:0007669"/>
    <property type="project" value="UniProtKB-KW"/>
</dbReference>
<evidence type="ECO:0000256" key="2">
    <source>
        <dbReference type="ARBA" id="ARBA00022723"/>
    </source>
</evidence>
<keyword evidence="11" id="KW-1185">Reference proteome</keyword>
<feature type="domain" description="RING-CH-type" evidence="8">
    <location>
        <begin position="75"/>
        <end position="129"/>
    </location>
</feature>
<dbReference type="InterPro" id="IPR013083">
    <property type="entry name" value="Znf_RING/FYVE/PHD"/>
</dbReference>
<evidence type="ECO:0000256" key="4">
    <source>
        <dbReference type="ARBA" id="ARBA00022833"/>
    </source>
</evidence>
<dbReference type="InterPro" id="IPR011016">
    <property type="entry name" value="Znf_RING-CH"/>
</dbReference>
<dbReference type="Pfam" id="PF12906">
    <property type="entry name" value="RINGv"/>
    <property type="match status" value="1"/>
</dbReference>
<accession>A0A540LSA8</accession>
<keyword evidence="3" id="KW-0863">Zinc-finger</keyword>
<dbReference type="STRING" id="106549.A0A540LSA8"/>
<evidence type="ECO:0000256" key="5">
    <source>
        <dbReference type="ARBA" id="ARBA00023242"/>
    </source>
</evidence>
<dbReference type="InterPro" id="IPR001005">
    <property type="entry name" value="SANT/Myb"/>
</dbReference>
<comment type="subcellular location">
    <subcellularLocation>
        <location evidence="1">Nucleus</location>
    </subcellularLocation>
</comment>
<dbReference type="EMBL" id="VIEB01000479">
    <property type="protein sequence ID" value="TQD89390.1"/>
    <property type="molecule type" value="Genomic_DNA"/>
</dbReference>
<dbReference type="PANTHER" id="PTHR46214:SF30">
    <property type="entry name" value="OS01G0850200 PROTEIN"/>
    <property type="match status" value="1"/>
</dbReference>
<proteinExistence type="predicted"/>
<evidence type="ECO:0000256" key="3">
    <source>
        <dbReference type="ARBA" id="ARBA00022771"/>
    </source>
</evidence>
<evidence type="ECO:0008006" key="12">
    <source>
        <dbReference type="Google" id="ProtNLM"/>
    </source>
</evidence>
<organism evidence="10 11">
    <name type="scientific">Malus baccata</name>
    <name type="common">Siberian crab apple</name>
    <name type="synonym">Pyrus baccata</name>
    <dbReference type="NCBI Taxonomy" id="106549"/>
    <lineage>
        <taxon>Eukaryota</taxon>
        <taxon>Viridiplantae</taxon>
        <taxon>Streptophyta</taxon>
        <taxon>Embryophyta</taxon>
        <taxon>Tracheophyta</taxon>
        <taxon>Spermatophyta</taxon>
        <taxon>Magnoliopsida</taxon>
        <taxon>eudicotyledons</taxon>
        <taxon>Gunneridae</taxon>
        <taxon>Pentapetalae</taxon>
        <taxon>rosids</taxon>
        <taxon>fabids</taxon>
        <taxon>Rosales</taxon>
        <taxon>Rosaceae</taxon>
        <taxon>Amygdaloideae</taxon>
        <taxon>Maleae</taxon>
        <taxon>Malus</taxon>
    </lineage>
</organism>
<dbReference type="Proteomes" id="UP000315295">
    <property type="component" value="Unassembled WGS sequence"/>
</dbReference>
<sequence>MAAADKSHVVVDVEEEEVGRRSAATGRISYSDSGSEGSEGQEGRCSSESGSEIVERESCVSESSVEVDLEEVKMHVAKVERDCRICHLSMDATNQESGIPIELGCSCKADLAAAHKQCAEAWFKIKGNNFLNWNFIINAEEEDRIIVSAHAIHGNKWAVIAKLLPGRTDNAIKNHWNSTLKRRCFDKGRFYPGPGEMMEDDTFDRKKASSEETLSVGNTSSFKTREGQAKEGCCAAESKEHSTLRAESRDHLTLQSTLCCPVARVSAFSVYNRPSDPANASAFSRTVPSHGPLVPTTKLDFGFLEGACNEPMVPEHCSHGCCDRVEGHSQSSLLGPEFVEYDEPPPFSSHELISIATDLNKIAWIKSSLESSAMSMPENVASQRVVQVAATTLQMGVPANNPMNGHLRFEEGRNKLMGMMTEVLSTQVPRQTFAMPTEVEGLS</sequence>
<dbReference type="InterPro" id="IPR009057">
    <property type="entry name" value="Homeodomain-like_sf"/>
</dbReference>
<name>A0A540LSA8_MALBA</name>
<dbReference type="Gene3D" id="1.10.10.60">
    <property type="entry name" value="Homeodomain-like"/>
    <property type="match status" value="1"/>
</dbReference>
<gene>
    <name evidence="10" type="ORF">C1H46_025033</name>
</gene>
<dbReference type="CDD" id="cd00167">
    <property type="entry name" value="SANT"/>
    <property type="match status" value="1"/>
</dbReference>
<dbReference type="InterPro" id="IPR017930">
    <property type="entry name" value="Myb_dom"/>
</dbReference>
<evidence type="ECO:0000259" key="9">
    <source>
        <dbReference type="PROSITE" id="PS51294"/>
    </source>
</evidence>
<evidence type="ECO:0000259" key="7">
    <source>
        <dbReference type="PROSITE" id="PS50090"/>
    </source>
</evidence>
<dbReference type="Gene3D" id="3.30.40.10">
    <property type="entry name" value="Zinc/RING finger domain, C3HC4 (zinc finger)"/>
    <property type="match status" value="1"/>
</dbReference>
<dbReference type="PANTHER" id="PTHR46214">
    <property type="entry name" value="ZINC FINGER, RING-CH-TYPE"/>
    <property type="match status" value="1"/>
</dbReference>
<evidence type="ECO:0000259" key="8">
    <source>
        <dbReference type="PROSITE" id="PS51292"/>
    </source>
</evidence>
<dbReference type="SUPFAM" id="SSF57850">
    <property type="entry name" value="RING/U-box"/>
    <property type="match status" value="1"/>
</dbReference>
<reference evidence="10 11" key="1">
    <citation type="journal article" date="2019" name="G3 (Bethesda)">
        <title>Sequencing of a Wild Apple (Malus baccata) Genome Unravels the Differences Between Cultivated and Wild Apple Species Regarding Disease Resistance and Cold Tolerance.</title>
        <authorList>
            <person name="Chen X."/>
        </authorList>
    </citation>
    <scope>NUCLEOTIDE SEQUENCE [LARGE SCALE GENOMIC DNA]</scope>
    <source>
        <strain evidence="11">cv. Shandingzi</strain>
        <tissue evidence="10">Leaves</tissue>
    </source>
</reference>
<keyword evidence="5" id="KW-0539">Nucleus</keyword>
<keyword evidence="4" id="KW-0862">Zinc</keyword>
<feature type="region of interest" description="Disordered" evidence="6">
    <location>
        <begin position="1"/>
        <end position="56"/>
    </location>
</feature>
<dbReference type="PROSITE" id="PS51292">
    <property type="entry name" value="ZF_RING_CH"/>
    <property type="match status" value="1"/>
</dbReference>
<feature type="compositionally biased region" description="Basic and acidic residues" evidence="6">
    <location>
        <begin position="1"/>
        <end position="11"/>
    </location>
</feature>
<dbReference type="SMART" id="SM00717">
    <property type="entry name" value="SANT"/>
    <property type="match status" value="1"/>
</dbReference>